<name>A0AC60PAC5_IXOPE</name>
<accession>A0AC60PAC5</accession>
<organism evidence="1 2">
    <name type="scientific">Ixodes persulcatus</name>
    <name type="common">Taiga tick</name>
    <dbReference type="NCBI Taxonomy" id="34615"/>
    <lineage>
        <taxon>Eukaryota</taxon>
        <taxon>Metazoa</taxon>
        <taxon>Ecdysozoa</taxon>
        <taxon>Arthropoda</taxon>
        <taxon>Chelicerata</taxon>
        <taxon>Arachnida</taxon>
        <taxon>Acari</taxon>
        <taxon>Parasitiformes</taxon>
        <taxon>Ixodida</taxon>
        <taxon>Ixodoidea</taxon>
        <taxon>Ixodidae</taxon>
        <taxon>Ixodinae</taxon>
        <taxon>Ixodes</taxon>
    </lineage>
</organism>
<dbReference type="Proteomes" id="UP000805193">
    <property type="component" value="Unassembled WGS sequence"/>
</dbReference>
<reference evidence="1 2" key="1">
    <citation type="journal article" date="2020" name="Cell">
        <title>Large-Scale Comparative Analyses of Tick Genomes Elucidate Their Genetic Diversity and Vector Capacities.</title>
        <authorList>
            <consortium name="Tick Genome and Microbiome Consortium (TIGMIC)"/>
            <person name="Jia N."/>
            <person name="Wang J."/>
            <person name="Shi W."/>
            <person name="Du L."/>
            <person name="Sun Y."/>
            <person name="Zhan W."/>
            <person name="Jiang J.F."/>
            <person name="Wang Q."/>
            <person name="Zhang B."/>
            <person name="Ji P."/>
            <person name="Bell-Sakyi L."/>
            <person name="Cui X.M."/>
            <person name="Yuan T.T."/>
            <person name="Jiang B.G."/>
            <person name="Yang W.F."/>
            <person name="Lam T.T."/>
            <person name="Chang Q.C."/>
            <person name="Ding S.J."/>
            <person name="Wang X.J."/>
            <person name="Zhu J.G."/>
            <person name="Ruan X.D."/>
            <person name="Zhao L."/>
            <person name="Wei J.T."/>
            <person name="Ye R.Z."/>
            <person name="Que T.C."/>
            <person name="Du C.H."/>
            <person name="Zhou Y.H."/>
            <person name="Cheng J.X."/>
            <person name="Dai P.F."/>
            <person name="Guo W.B."/>
            <person name="Han X.H."/>
            <person name="Huang E.J."/>
            <person name="Li L.F."/>
            <person name="Wei W."/>
            <person name="Gao Y.C."/>
            <person name="Liu J.Z."/>
            <person name="Shao H.Z."/>
            <person name="Wang X."/>
            <person name="Wang C.C."/>
            <person name="Yang T.C."/>
            <person name="Huo Q.B."/>
            <person name="Li W."/>
            <person name="Chen H.Y."/>
            <person name="Chen S.E."/>
            <person name="Zhou L.G."/>
            <person name="Ni X.B."/>
            <person name="Tian J.H."/>
            <person name="Sheng Y."/>
            <person name="Liu T."/>
            <person name="Pan Y.S."/>
            <person name="Xia L.Y."/>
            <person name="Li J."/>
            <person name="Zhao F."/>
            <person name="Cao W.C."/>
        </authorList>
    </citation>
    <scope>NUCLEOTIDE SEQUENCE [LARGE SCALE GENOMIC DNA]</scope>
    <source>
        <strain evidence="1">Iper-2018</strain>
    </source>
</reference>
<comment type="caution">
    <text evidence="1">The sequence shown here is derived from an EMBL/GenBank/DDBJ whole genome shotgun (WGS) entry which is preliminary data.</text>
</comment>
<evidence type="ECO:0000313" key="1">
    <source>
        <dbReference type="EMBL" id="KAG0416335.1"/>
    </source>
</evidence>
<sequence>MEGLTAPVDGGHTLSETHPSLITGKPPTFSSPAQTIMAPDIHRYETATEEDNYTLVQYGKARTTPLRSTELKTVIIRPQSAMNLLQYKQHHIAIAVRQNALLTPHEAQDLSVHIKQQNNIIVIKTPSPKAGEKIATLSQLPLGQTVYTVQAYITAPANSCKGVIHGVDPGTTSEHLMQHLASFGPTILAARIMGKTETAIIAFEGSTVPWKVLYHRAIFRCWPHHPKAQFCSLCLMYDHRADNCPTRSTTIRCADCTKQLKQQGEEHQCFLLCIHCGGEHRTNDPDCPIKKQKNQRRTKESYLQRIRLRNNTMIPQHQQPARAWGAHNQAPQPHQGPNYEHTFPALAPRGQPSQPWQGQLPRQDKHITSATMNNAPPPPPTASADATNQNQCTTPSKNQLSCLGTGKTAPPGKTGEPGTPAPPQQPETPHFNTSPAHPPPIYAALPYQQHTKQANPPWSTHTIVSRLDKPDAIVACFDKLEQKLDRLTNSVDKLASTYERHEMRLTLLEQRVDRMLKRLLPDEDWSSDTMDYTLQSQKRHIPKTKRTPRAPTQKTQG</sequence>
<proteinExistence type="predicted"/>
<gene>
    <name evidence="1" type="ORF">HPB47_006551</name>
</gene>
<keyword evidence="2" id="KW-1185">Reference proteome</keyword>
<evidence type="ECO:0000313" key="2">
    <source>
        <dbReference type="Proteomes" id="UP000805193"/>
    </source>
</evidence>
<dbReference type="EMBL" id="JABSTQ010010963">
    <property type="protein sequence ID" value="KAG0416335.1"/>
    <property type="molecule type" value="Genomic_DNA"/>
</dbReference>
<protein>
    <submittedName>
        <fullName evidence="1">Uncharacterized protein</fullName>
    </submittedName>
</protein>